<proteinExistence type="predicted"/>
<gene>
    <name evidence="2" type="ORF">GWI33_013904</name>
</gene>
<dbReference type="EMBL" id="JAACXV010013455">
    <property type="protein sequence ID" value="KAF7273390.1"/>
    <property type="molecule type" value="Genomic_DNA"/>
</dbReference>
<dbReference type="Proteomes" id="UP000625711">
    <property type="component" value="Unassembled WGS sequence"/>
</dbReference>
<dbReference type="AlphaFoldDB" id="A0A834MB55"/>
<protein>
    <submittedName>
        <fullName evidence="2">Uncharacterized protein</fullName>
    </submittedName>
</protein>
<organism evidence="2 3">
    <name type="scientific">Rhynchophorus ferrugineus</name>
    <name type="common">Red palm weevil</name>
    <name type="synonym">Curculio ferrugineus</name>
    <dbReference type="NCBI Taxonomy" id="354439"/>
    <lineage>
        <taxon>Eukaryota</taxon>
        <taxon>Metazoa</taxon>
        <taxon>Ecdysozoa</taxon>
        <taxon>Arthropoda</taxon>
        <taxon>Hexapoda</taxon>
        <taxon>Insecta</taxon>
        <taxon>Pterygota</taxon>
        <taxon>Neoptera</taxon>
        <taxon>Endopterygota</taxon>
        <taxon>Coleoptera</taxon>
        <taxon>Polyphaga</taxon>
        <taxon>Cucujiformia</taxon>
        <taxon>Curculionidae</taxon>
        <taxon>Dryophthorinae</taxon>
        <taxon>Rhynchophorus</taxon>
    </lineage>
</organism>
<feature type="compositionally biased region" description="Basic and acidic residues" evidence="1">
    <location>
        <begin position="65"/>
        <end position="79"/>
    </location>
</feature>
<name>A0A834MB55_RHYFE</name>
<reference evidence="2" key="1">
    <citation type="submission" date="2020-08" db="EMBL/GenBank/DDBJ databases">
        <title>Genome sequencing and assembly of the red palm weevil Rhynchophorus ferrugineus.</title>
        <authorList>
            <person name="Dias G.B."/>
            <person name="Bergman C.M."/>
            <person name="Manee M."/>
        </authorList>
    </citation>
    <scope>NUCLEOTIDE SEQUENCE</scope>
    <source>
        <strain evidence="2">AA-2017</strain>
        <tissue evidence="2">Whole larva</tissue>
    </source>
</reference>
<comment type="caution">
    <text evidence="2">The sequence shown here is derived from an EMBL/GenBank/DDBJ whole genome shotgun (WGS) entry which is preliminary data.</text>
</comment>
<sequence>MSEENSSAILQQRKLRVARNLFDTIRNPPSGNYDRFIPCRADNNWEKCFATMPDPNKTPQSGKKTNRENGEKIEDVKSQCEDRQALTPVKSRNLFRYGTPTKPLSSYGSHQLISQLMVDVGGSGGRRRGDSRRRRIRWEPDNTQTGYIWSDWSDFLYHRRLFLDPNGNRWV</sequence>
<feature type="region of interest" description="Disordered" evidence="1">
    <location>
        <begin position="51"/>
        <end position="79"/>
    </location>
</feature>
<evidence type="ECO:0000256" key="1">
    <source>
        <dbReference type="SAM" id="MobiDB-lite"/>
    </source>
</evidence>
<accession>A0A834MB55</accession>
<evidence type="ECO:0000313" key="3">
    <source>
        <dbReference type="Proteomes" id="UP000625711"/>
    </source>
</evidence>
<dbReference type="OrthoDB" id="10263272at2759"/>
<evidence type="ECO:0000313" key="2">
    <source>
        <dbReference type="EMBL" id="KAF7273390.1"/>
    </source>
</evidence>
<keyword evidence="3" id="KW-1185">Reference proteome</keyword>